<protein>
    <submittedName>
        <fullName evidence="2">Universal stress protein</fullName>
    </submittedName>
</protein>
<dbReference type="SUPFAM" id="SSF52402">
    <property type="entry name" value="Adenine nucleotide alpha hydrolases-like"/>
    <property type="match status" value="1"/>
</dbReference>
<dbReference type="Gene3D" id="3.40.50.620">
    <property type="entry name" value="HUPs"/>
    <property type="match status" value="1"/>
</dbReference>
<dbReference type="RefSeq" id="WP_310576786.1">
    <property type="nucleotide sequence ID" value="NZ_JAVKPK010000066.1"/>
</dbReference>
<dbReference type="InterPro" id="IPR051688">
    <property type="entry name" value="USP_A"/>
</dbReference>
<feature type="domain" description="UspA" evidence="1">
    <location>
        <begin position="1"/>
        <end position="36"/>
    </location>
</feature>
<keyword evidence="3" id="KW-1185">Reference proteome</keyword>
<evidence type="ECO:0000313" key="2">
    <source>
        <dbReference type="EMBL" id="MDR7666758.1"/>
    </source>
</evidence>
<evidence type="ECO:0000313" key="3">
    <source>
        <dbReference type="Proteomes" id="UP001246244"/>
    </source>
</evidence>
<proteinExistence type="predicted"/>
<dbReference type="Proteomes" id="UP001246244">
    <property type="component" value="Unassembled WGS sequence"/>
</dbReference>
<reference evidence="3" key="1">
    <citation type="submission" date="2023-07" db="EMBL/GenBank/DDBJ databases">
        <title>Whole-genome sequencing of a new Methanosarcina sp. Z-7115.</title>
        <authorList>
            <person name="Zhilina T.N."/>
            <person name="Merkel A.Y."/>
        </authorList>
    </citation>
    <scope>NUCLEOTIDE SEQUENCE [LARGE SCALE GENOMIC DNA]</scope>
    <source>
        <strain evidence="3">Z-7115</strain>
    </source>
</reference>
<name>A0ABU2D467_9EURY</name>
<evidence type="ECO:0000259" key="1">
    <source>
        <dbReference type="Pfam" id="PF00582"/>
    </source>
</evidence>
<dbReference type="Pfam" id="PF00582">
    <property type="entry name" value="Usp"/>
    <property type="match status" value="1"/>
</dbReference>
<comment type="caution">
    <text evidence="2">The sequence shown here is derived from an EMBL/GenBank/DDBJ whole genome shotgun (WGS) entry which is preliminary data.</text>
</comment>
<dbReference type="EMBL" id="JAVKPK010000066">
    <property type="protein sequence ID" value="MDR7666758.1"/>
    <property type="molecule type" value="Genomic_DNA"/>
</dbReference>
<organism evidence="2 3">
    <name type="scientific">Methanosarcina baikalica</name>
    <dbReference type="NCBI Taxonomy" id="3073890"/>
    <lineage>
        <taxon>Archaea</taxon>
        <taxon>Methanobacteriati</taxon>
        <taxon>Methanobacteriota</taxon>
        <taxon>Stenosarchaea group</taxon>
        <taxon>Methanomicrobia</taxon>
        <taxon>Methanosarcinales</taxon>
        <taxon>Methanosarcinaceae</taxon>
        <taxon>Methanosarcina</taxon>
    </lineage>
</organism>
<gene>
    <name evidence="2" type="ORF">RG963_13410</name>
</gene>
<dbReference type="InterPro" id="IPR006016">
    <property type="entry name" value="UspA"/>
</dbReference>
<sequence length="40" mass="4385">MIVVGSLGKTDIERFLLGSVSENIIRHAKVPVLVVRARNP</sequence>
<dbReference type="InterPro" id="IPR014729">
    <property type="entry name" value="Rossmann-like_a/b/a_fold"/>
</dbReference>
<dbReference type="PANTHER" id="PTHR43010">
    <property type="entry name" value="UNIVERSAL STRESS PROTEIN SLR1230"/>
    <property type="match status" value="1"/>
</dbReference>
<accession>A0ABU2D467</accession>
<dbReference type="PANTHER" id="PTHR43010:SF1">
    <property type="entry name" value="USPA DOMAIN-CONTAINING PROTEIN"/>
    <property type="match status" value="1"/>
</dbReference>